<evidence type="ECO:0000256" key="1">
    <source>
        <dbReference type="SAM" id="MobiDB-lite"/>
    </source>
</evidence>
<gene>
    <name evidence="3" type="ORF">PFISCL1PPCAC_20959</name>
</gene>
<feature type="compositionally biased region" description="Basic and acidic residues" evidence="1">
    <location>
        <begin position="134"/>
        <end position="148"/>
    </location>
</feature>
<dbReference type="AlphaFoldDB" id="A0AAV5WCU5"/>
<dbReference type="Pfam" id="PF00385">
    <property type="entry name" value="Chromo"/>
    <property type="match status" value="1"/>
</dbReference>
<dbReference type="EMBL" id="BTSY01000005">
    <property type="protein sequence ID" value="GMT29662.1"/>
    <property type="molecule type" value="Genomic_DNA"/>
</dbReference>
<reference evidence="3" key="1">
    <citation type="submission" date="2023-10" db="EMBL/GenBank/DDBJ databases">
        <title>Genome assembly of Pristionchus species.</title>
        <authorList>
            <person name="Yoshida K."/>
            <person name="Sommer R.J."/>
        </authorList>
    </citation>
    <scope>NUCLEOTIDE SEQUENCE</scope>
    <source>
        <strain evidence="3">RS5133</strain>
    </source>
</reference>
<feature type="compositionally biased region" description="Basic residues" evidence="1">
    <location>
        <begin position="163"/>
        <end position="172"/>
    </location>
</feature>
<feature type="region of interest" description="Disordered" evidence="1">
    <location>
        <begin position="81"/>
        <end position="292"/>
    </location>
</feature>
<name>A0AAV5WCU5_9BILA</name>
<sequence>QVPAPSTTDKAMSGAKAKGADFEVEAVVGRRQKDGQIEYLLKWRGYDDKTWEPIKHCTSCRKMVDEFNKAHPLTGATINIASPATKPADTTAKRGRPKKSTTPMVAANAFGSSSASRSNSRASLQTGTNSDTNSRGDRSAKRAMKNGDADGSNSDSSSERASMPKKTRRSGRKSAASARYTKPDYEDESEEDVSHSATRKTSKSGQSATRHSPIKRAEVNLGEGDSPEPEACAKKRKGKADEDYSPSPEQRRNLVNTPKRKSTVARRLNFDEDSDESSNDSVPPQRQPARASLGATALETVLAEAISVNPFVVPVHFPASNVSRPQSMKANEKELNHTQIRMFHPDVLTGLEVWTADTYCKWLRKKGFTSSVTLNDDGVEKFLGREIERIVGYVPRGQEAFCLVKTSVVKSSGKTPITEIVHGVESSLAARLFPKAFARYTTLLACVFNDDSSKPSTSRR</sequence>
<protein>
    <recommendedName>
        <fullName evidence="2">Chromo domain-containing protein</fullName>
    </recommendedName>
</protein>
<feature type="compositionally biased region" description="Polar residues" evidence="1">
    <location>
        <begin position="124"/>
        <end position="133"/>
    </location>
</feature>
<dbReference type="SUPFAM" id="SSF54160">
    <property type="entry name" value="Chromo domain-like"/>
    <property type="match status" value="1"/>
</dbReference>
<evidence type="ECO:0000313" key="4">
    <source>
        <dbReference type="Proteomes" id="UP001432322"/>
    </source>
</evidence>
<dbReference type="SMART" id="SM00298">
    <property type="entry name" value="CHROMO"/>
    <property type="match status" value="1"/>
</dbReference>
<dbReference type="Proteomes" id="UP001432322">
    <property type="component" value="Unassembled WGS sequence"/>
</dbReference>
<accession>A0AAV5WCU5</accession>
<dbReference type="PANTHER" id="PTHR47240">
    <property type="entry name" value="CHROMO DOMAIN-CONTAINING PROTEIN LHP1"/>
    <property type="match status" value="1"/>
</dbReference>
<feature type="non-terminal residue" evidence="3">
    <location>
        <position position="1"/>
    </location>
</feature>
<dbReference type="Gene3D" id="2.40.50.40">
    <property type="match status" value="1"/>
</dbReference>
<dbReference type="InterPro" id="IPR016197">
    <property type="entry name" value="Chromo-like_dom_sf"/>
</dbReference>
<organism evidence="3 4">
    <name type="scientific">Pristionchus fissidentatus</name>
    <dbReference type="NCBI Taxonomy" id="1538716"/>
    <lineage>
        <taxon>Eukaryota</taxon>
        <taxon>Metazoa</taxon>
        <taxon>Ecdysozoa</taxon>
        <taxon>Nematoda</taxon>
        <taxon>Chromadorea</taxon>
        <taxon>Rhabditida</taxon>
        <taxon>Rhabditina</taxon>
        <taxon>Diplogasteromorpha</taxon>
        <taxon>Diplogasteroidea</taxon>
        <taxon>Neodiplogasteridae</taxon>
        <taxon>Pristionchus</taxon>
    </lineage>
</organism>
<dbReference type="PROSITE" id="PS50013">
    <property type="entry name" value="CHROMO_2"/>
    <property type="match status" value="1"/>
</dbReference>
<dbReference type="InterPro" id="IPR023780">
    <property type="entry name" value="Chromo_domain"/>
</dbReference>
<evidence type="ECO:0000313" key="3">
    <source>
        <dbReference type="EMBL" id="GMT29662.1"/>
    </source>
</evidence>
<dbReference type="InterPro" id="IPR044251">
    <property type="entry name" value="LHP1-like"/>
</dbReference>
<comment type="caution">
    <text evidence="3">The sequence shown here is derived from an EMBL/GenBank/DDBJ whole genome shotgun (WGS) entry which is preliminary data.</text>
</comment>
<feature type="compositionally biased region" description="Low complexity" evidence="1">
    <location>
        <begin position="106"/>
        <end position="123"/>
    </location>
</feature>
<evidence type="ECO:0000259" key="2">
    <source>
        <dbReference type="PROSITE" id="PS50013"/>
    </source>
</evidence>
<feature type="domain" description="Chromo" evidence="2">
    <location>
        <begin position="22"/>
        <end position="79"/>
    </location>
</feature>
<proteinExistence type="predicted"/>
<dbReference type="CDD" id="cd00024">
    <property type="entry name" value="CD_CSD"/>
    <property type="match status" value="1"/>
</dbReference>
<keyword evidence="4" id="KW-1185">Reference proteome</keyword>
<dbReference type="GO" id="GO:0031507">
    <property type="term" value="P:heterochromatin formation"/>
    <property type="evidence" value="ECO:0007669"/>
    <property type="project" value="InterPro"/>
</dbReference>
<dbReference type="InterPro" id="IPR000953">
    <property type="entry name" value="Chromo/chromo_shadow_dom"/>
</dbReference>
<dbReference type="PANTHER" id="PTHR47240:SF2">
    <property type="entry name" value="CHROMO DOMAIN-CONTAINING PROTEIN LHP1"/>
    <property type="match status" value="1"/>
</dbReference>